<keyword evidence="4" id="KW-0804">Transcription</keyword>
<evidence type="ECO:0000256" key="4">
    <source>
        <dbReference type="ARBA" id="ARBA00023163"/>
    </source>
</evidence>
<name>A4BEM0_9GAMM</name>
<proteinExistence type="predicted"/>
<dbReference type="PANTHER" id="PTHR30204">
    <property type="entry name" value="REDOX-CYCLING DRUG-SENSING TRANSCRIPTIONAL ACTIVATOR SOXR"/>
    <property type="match status" value="1"/>
</dbReference>
<evidence type="ECO:0000313" key="6">
    <source>
        <dbReference type="EMBL" id="EAR09447.1"/>
    </source>
</evidence>
<gene>
    <name evidence="6" type="ORF">MED297_02467</name>
</gene>
<keyword evidence="2" id="KW-0805">Transcription regulation</keyword>
<evidence type="ECO:0000256" key="2">
    <source>
        <dbReference type="ARBA" id="ARBA00023015"/>
    </source>
</evidence>
<dbReference type="STRING" id="314283.MED297_02467"/>
<dbReference type="SMART" id="SM00422">
    <property type="entry name" value="HTH_MERR"/>
    <property type="match status" value="1"/>
</dbReference>
<dbReference type="GO" id="GO:0003700">
    <property type="term" value="F:DNA-binding transcription factor activity"/>
    <property type="evidence" value="ECO:0007669"/>
    <property type="project" value="InterPro"/>
</dbReference>
<evidence type="ECO:0000256" key="1">
    <source>
        <dbReference type="ARBA" id="ARBA00022491"/>
    </source>
</evidence>
<accession>A4BEM0</accession>
<dbReference type="OrthoDB" id="9800334at2"/>
<dbReference type="Gene3D" id="1.10.1660.10">
    <property type="match status" value="1"/>
</dbReference>
<dbReference type="GO" id="GO:0003677">
    <property type="term" value="F:DNA binding"/>
    <property type="evidence" value="ECO:0007669"/>
    <property type="project" value="UniProtKB-KW"/>
</dbReference>
<comment type="caution">
    <text evidence="6">The sequence shown here is derived from an EMBL/GenBank/DDBJ whole genome shotgun (WGS) entry which is preliminary data.</text>
</comment>
<dbReference type="CDD" id="cd01104">
    <property type="entry name" value="HTH_MlrA-CarA"/>
    <property type="match status" value="1"/>
</dbReference>
<dbReference type="InterPro" id="IPR047057">
    <property type="entry name" value="MerR_fam"/>
</dbReference>
<keyword evidence="1" id="KW-0678">Repressor</keyword>
<keyword evidence="7" id="KW-1185">Reference proteome</keyword>
<dbReference type="PANTHER" id="PTHR30204:SF69">
    <property type="entry name" value="MERR-FAMILY TRANSCRIPTIONAL REGULATOR"/>
    <property type="match status" value="1"/>
</dbReference>
<dbReference type="Pfam" id="PF13411">
    <property type="entry name" value="MerR_1"/>
    <property type="match status" value="1"/>
</dbReference>
<feature type="domain" description="HTH merR-type" evidence="5">
    <location>
        <begin position="1"/>
        <end position="71"/>
    </location>
</feature>
<dbReference type="Proteomes" id="UP000005953">
    <property type="component" value="Unassembled WGS sequence"/>
</dbReference>
<reference evidence="6 7" key="1">
    <citation type="submission" date="2006-02" db="EMBL/GenBank/DDBJ databases">
        <authorList>
            <person name="Pinhassi J."/>
            <person name="Pedros-Alio C."/>
            <person name="Ferriera S."/>
            <person name="Johnson J."/>
            <person name="Kravitz S."/>
            <person name="Halpern A."/>
            <person name="Remington K."/>
            <person name="Beeson K."/>
            <person name="Tran B."/>
            <person name="Rogers Y.-H."/>
            <person name="Friedman R."/>
            <person name="Venter J.C."/>
        </authorList>
    </citation>
    <scope>NUCLEOTIDE SEQUENCE [LARGE SCALE GENOMIC DNA]</scope>
    <source>
        <strain evidence="6 7">MED297</strain>
    </source>
</reference>
<evidence type="ECO:0000259" key="5">
    <source>
        <dbReference type="PROSITE" id="PS50937"/>
    </source>
</evidence>
<keyword evidence="3" id="KW-0238">DNA-binding</keyword>
<dbReference type="InterPro" id="IPR009061">
    <property type="entry name" value="DNA-bd_dom_put_sf"/>
</dbReference>
<sequence length="265" mass="30184">MFYRIGQVSQLLGISEHALRQWARRYRITASHRTEGGQRLYSEQDLQRLTLIVQGREKGLRLMDLARLSIAGLAEAVGSQGGEPRVYWSGPARTRLQASFADIEWLSDDPGAQSQALRVFEMDTVTEDALKMLTPVSSEQLNIVIYQYASRPMQKAIGALGYDAVTGPVNEDWLTQRLNNQLAQRQFTNEDLERFLTFKPELDCECPNHIAGILKQLRSFAYYSLDCKTQNAQQAWVHQQIFRHIRDAQQDVEAALRLIADEEGI</sequence>
<dbReference type="HOGENOM" id="CLU_849093_0_0_6"/>
<evidence type="ECO:0000256" key="3">
    <source>
        <dbReference type="ARBA" id="ARBA00023125"/>
    </source>
</evidence>
<evidence type="ECO:0000313" key="7">
    <source>
        <dbReference type="Proteomes" id="UP000005953"/>
    </source>
</evidence>
<dbReference type="AlphaFoldDB" id="A4BEM0"/>
<dbReference type="PROSITE" id="PS50937">
    <property type="entry name" value="HTH_MERR_2"/>
    <property type="match status" value="1"/>
</dbReference>
<dbReference type="SUPFAM" id="SSF46955">
    <property type="entry name" value="Putative DNA-binding domain"/>
    <property type="match status" value="1"/>
</dbReference>
<dbReference type="InterPro" id="IPR000551">
    <property type="entry name" value="MerR-type_HTH_dom"/>
</dbReference>
<dbReference type="RefSeq" id="WP_008047090.1">
    <property type="nucleotide sequence ID" value="NZ_CH724153.1"/>
</dbReference>
<organism evidence="6 7">
    <name type="scientific">Reinekea blandensis MED297</name>
    <dbReference type="NCBI Taxonomy" id="314283"/>
    <lineage>
        <taxon>Bacteria</taxon>
        <taxon>Pseudomonadati</taxon>
        <taxon>Pseudomonadota</taxon>
        <taxon>Gammaproteobacteria</taxon>
        <taxon>Oceanospirillales</taxon>
        <taxon>Saccharospirillaceae</taxon>
        <taxon>Reinekea</taxon>
    </lineage>
</organism>
<dbReference type="EMBL" id="AAOE01000010">
    <property type="protein sequence ID" value="EAR09447.1"/>
    <property type="molecule type" value="Genomic_DNA"/>
</dbReference>
<protein>
    <recommendedName>
        <fullName evidence="5">HTH merR-type domain-containing protein</fullName>
    </recommendedName>
</protein>